<dbReference type="AlphaFoldDB" id="A8NIY3"/>
<proteinExistence type="predicted"/>
<dbReference type="InterPro" id="IPR039793">
    <property type="entry name" value="UROS/Hem4"/>
</dbReference>
<dbReference type="PANTHER" id="PTHR12390:SF0">
    <property type="entry name" value="UROPORPHYRINOGEN-III SYNTHASE"/>
    <property type="match status" value="1"/>
</dbReference>
<dbReference type="GO" id="GO:0006782">
    <property type="term" value="P:protoporphyrinogen IX biosynthetic process"/>
    <property type="evidence" value="ECO:0007669"/>
    <property type="project" value="UniProtKB-UniPathway"/>
</dbReference>
<reference evidence="2 3" key="1">
    <citation type="journal article" date="2010" name="Proc. Natl. Acad. Sci. U.S.A.">
        <title>Insights into evolution of multicellular fungi from the assembled chromosomes of the mushroom Coprinopsis cinerea (Coprinus cinereus).</title>
        <authorList>
            <person name="Stajich J.E."/>
            <person name="Wilke S.K."/>
            <person name="Ahren D."/>
            <person name="Au C.H."/>
            <person name="Birren B.W."/>
            <person name="Borodovsky M."/>
            <person name="Burns C."/>
            <person name="Canback B."/>
            <person name="Casselton L.A."/>
            <person name="Cheng C.K."/>
            <person name="Deng J."/>
            <person name="Dietrich F.S."/>
            <person name="Fargo D.C."/>
            <person name="Farman M.L."/>
            <person name="Gathman A.C."/>
            <person name="Goldberg J."/>
            <person name="Guigo R."/>
            <person name="Hoegger P.J."/>
            <person name="Hooker J.B."/>
            <person name="Huggins A."/>
            <person name="James T.Y."/>
            <person name="Kamada T."/>
            <person name="Kilaru S."/>
            <person name="Kodira C."/>
            <person name="Kues U."/>
            <person name="Kupfer D."/>
            <person name="Kwan H.S."/>
            <person name="Lomsadze A."/>
            <person name="Li W."/>
            <person name="Lilly W.W."/>
            <person name="Ma L.J."/>
            <person name="Mackey A.J."/>
            <person name="Manning G."/>
            <person name="Martin F."/>
            <person name="Muraguchi H."/>
            <person name="Natvig D.O."/>
            <person name="Palmerini H."/>
            <person name="Ramesh M.A."/>
            <person name="Rehmeyer C.J."/>
            <person name="Roe B.A."/>
            <person name="Shenoy N."/>
            <person name="Stanke M."/>
            <person name="Ter-Hovhannisyan V."/>
            <person name="Tunlid A."/>
            <person name="Velagapudi R."/>
            <person name="Vision T.J."/>
            <person name="Zeng Q."/>
            <person name="Zolan M.E."/>
            <person name="Pukkila P.J."/>
        </authorList>
    </citation>
    <scope>NUCLEOTIDE SEQUENCE [LARGE SCALE GENOMIC DNA]</scope>
    <source>
        <strain evidence="3">Okayama-7 / 130 / ATCC MYA-4618 / FGSC 9003</strain>
    </source>
</reference>
<dbReference type="VEuPathDB" id="FungiDB:CC1G_08731"/>
<comment type="caution">
    <text evidence="2">The sequence shown here is derived from an EMBL/GenBank/DDBJ whole genome shotgun (WGS) entry which is preliminary data.</text>
</comment>
<dbReference type="Proteomes" id="UP000001861">
    <property type="component" value="Unassembled WGS sequence"/>
</dbReference>
<dbReference type="KEGG" id="cci:CC1G_08731"/>
<dbReference type="GO" id="GO:0004852">
    <property type="term" value="F:uroporphyrinogen-III synthase activity"/>
    <property type="evidence" value="ECO:0007669"/>
    <property type="project" value="InterPro"/>
</dbReference>
<dbReference type="OrthoDB" id="5595751at2759"/>
<dbReference type="InParanoid" id="A8NIY3"/>
<dbReference type="PANTHER" id="PTHR12390">
    <property type="entry name" value="UROPORPHYRINOGEN III SYNTHASE"/>
    <property type="match status" value="1"/>
</dbReference>
<evidence type="ECO:0000313" key="3">
    <source>
        <dbReference type="Proteomes" id="UP000001861"/>
    </source>
</evidence>
<keyword evidence="3" id="KW-1185">Reference proteome</keyword>
<evidence type="ECO:0000259" key="1">
    <source>
        <dbReference type="Pfam" id="PF02602"/>
    </source>
</evidence>
<sequence length="292" mass="32377">MPNVLLFRDPVPGPSTDPYEDLFHQQNLGYTTKCVPVLETTHANIDELASRLVKGYEKYSGMVITSKRSCEAVHEALSNLSSDDNHIINNNRESLSKALAHWSSVPFYVVGEGTSTAIHTVQRAFHHLGFTKIQTKGEASGTGEQLGHFIVKEHGQDAKEPLLYLTGDKNRDTVPTLLTKGNIKFESLRVYETTGRKDFERLLEDAVTSFQDANQPWWITYFAPSSASFVFPLVQTHPALRNARIAAIGPVTSTHLEKQMGVSPQVVATNPKPEDLVSAIVEYDGAHPYTDE</sequence>
<dbReference type="eggNOG" id="KOG4132">
    <property type="taxonomic scope" value="Eukaryota"/>
</dbReference>
<dbReference type="UniPathway" id="UPA00251">
    <property type="reaction ID" value="UER00320"/>
</dbReference>
<dbReference type="InterPro" id="IPR003754">
    <property type="entry name" value="4pyrrol_synth_uPrphyn_synth"/>
</dbReference>
<dbReference type="GO" id="GO:0006780">
    <property type="term" value="P:uroporphyrinogen III biosynthetic process"/>
    <property type="evidence" value="ECO:0007669"/>
    <property type="project" value="InterPro"/>
</dbReference>
<dbReference type="CDD" id="cd06578">
    <property type="entry name" value="HemD"/>
    <property type="match status" value="1"/>
</dbReference>
<name>A8NIY3_COPC7</name>
<dbReference type="RefSeq" id="XP_001834100.1">
    <property type="nucleotide sequence ID" value="XM_001834048.1"/>
</dbReference>
<organism evidence="2 3">
    <name type="scientific">Coprinopsis cinerea (strain Okayama-7 / 130 / ATCC MYA-4618 / FGSC 9003)</name>
    <name type="common">Inky cap fungus</name>
    <name type="synonym">Hormographiella aspergillata</name>
    <dbReference type="NCBI Taxonomy" id="240176"/>
    <lineage>
        <taxon>Eukaryota</taxon>
        <taxon>Fungi</taxon>
        <taxon>Dikarya</taxon>
        <taxon>Basidiomycota</taxon>
        <taxon>Agaricomycotina</taxon>
        <taxon>Agaricomycetes</taxon>
        <taxon>Agaricomycetidae</taxon>
        <taxon>Agaricales</taxon>
        <taxon>Agaricineae</taxon>
        <taxon>Psathyrellaceae</taxon>
        <taxon>Coprinopsis</taxon>
    </lineage>
</organism>
<accession>A8NIY3</accession>
<gene>
    <name evidence="2" type="ORF">CC1G_08731</name>
</gene>
<dbReference type="Gene3D" id="3.40.50.10090">
    <property type="match status" value="2"/>
</dbReference>
<dbReference type="InterPro" id="IPR036108">
    <property type="entry name" value="4pyrrol_syn_uPrphyn_synt_sf"/>
</dbReference>
<dbReference type="FunCoup" id="A8NIY3">
    <property type="interactions" value="267"/>
</dbReference>
<evidence type="ECO:0000313" key="2">
    <source>
        <dbReference type="EMBL" id="EAU87695.1"/>
    </source>
</evidence>
<dbReference type="SUPFAM" id="SSF69618">
    <property type="entry name" value="HemD-like"/>
    <property type="match status" value="1"/>
</dbReference>
<dbReference type="Pfam" id="PF02602">
    <property type="entry name" value="HEM4"/>
    <property type="match status" value="1"/>
</dbReference>
<dbReference type="EMBL" id="AACS02000010">
    <property type="protein sequence ID" value="EAU87695.1"/>
    <property type="molecule type" value="Genomic_DNA"/>
</dbReference>
<protein>
    <recommendedName>
        <fullName evidence="1">Tetrapyrrole biosynthesis uroporphyrinogen III synthase domain-containing protein</fullName>
    </recommendedName>
</protein>
<dbReference type="GeneID" id="6010605"/>
<dbReference type="OMA" id="IHGADTG"/>
<dbReference type="STRING" id="240176.A8NIY3"/>
<dbReference type="GO" id="GO:0005829">
    <property type="term" value="C:cytosol"/>
    <property type="evidence" value="ECO:0007669"/>
    <property type="project" value="TreeGrafter"/>
</dbReference>
<feature type="domain" description="Tetrapyrrole biosynthesis uroporphyrinogen III synthase" evidence="1">
    <location>
        <begin position="26"/>
        <end position="277"/>
    </location>
</feature>